<dbReference type="SUPFAM" id="SSF50331">
    <property type="entry name" value="MOP-like"/>
    <property type="match status" value="1"/>
</dbReference>
<dbReference type="FunFam" id="3.40.50.300:FF:000042">
    <property type="entry name" value="Maltose/maltodextrin ABC transporter, ATP-binding protein"/>
    <property type="match status" value="1"/>
</dbReference>
<dbReference type="GO" id="GO:0005524">
    <property type="term" value="F:ATP binding"/>
    <property type="evidence" value="ECO:0007669"/>
    <property type="project" value="UniProtKB-KW"/>
</dbReference>
<evidence type="ECO:0000256" key="3">
    <source>
        <dbReference type="ARBA" id="ARBA00022741"/>
    </source>
</evidence>
<dbReference type="InterPro" id="IPR012340">
    <property type="entry name" value="NA-bd_OB-fold"/>
</dbReference>
<keyword evidence="2" id="KW-0813">Transport</keyword>
<dbReference type="Proteomes" id="UP000278222">
    <property type="component" value="Unassembled WGS sequence"/>
</dbReference>
<dbReference type="GO" id="GO:0140359">
    <property type="term" value="F:ABC-type transporter activity"/>
    <property type="evidence" value="ECO:0007669"/>
    <property type="project" value="InterPro"/>
</dbReference>
<gene>
    <name evidence="6" type="ORF">EDC65_5087</name>
</gene>
<dbReference type="SMART" id="SM00382">
    <property type="entry name" value="AAA"/>
    <property type="match status" value="1"/>
</dbReference>
<dbReference type="EMBL" id="RJKX01000018">
    <property type="protein sequence ID" value="ROP81231.1"/>
    <property type="molecule type" value="Genomic_DNA"/>
</dbReference>
<dbReference type="PROSITE" id="PS00211">
    <property type="entry name" value="ABC_TRANSPORTER_1"/>
    <property type="match status" value="1"/>
</dbReference>
<evidence type="ECO:0000256" key="4">
    <source>
        <dbReference type="ARBA" id="ARBA00022840"/>
    </source>
</evidence>
<dbReference type="RefSeq" id="WP_123694949.1">
    <property type="nucleotide sequence ID" value="NZ_AP019700.1"/>
</dbReference>
<dbReference type="NCBIfam" id="NF008653">
    <property type="entry name" value="PRK11650.1"/>
    <property type="match status" value="1"/>
</dbReference>
<evidence type="ECO:0000313" key="7">
    <source>
        <dbReference type="Proteomes" id="UP000278222"/>
    </source>
</evidence>
<dbReference type="PROSITE" id="PS50893">
    <property type="entry name" value="ABC_TRANSPORTER_2"/>
    <property type="match status" value="1"/>
</dbReference>
<dbReference type="GO" id="GO:0008643">
    <property type="term" value="P:carbohydrate transport"/>
    <property type="evidence" value="ECO:0007669"/>
    <property type="project" value="InterPro"/>
</dbReference>
<dbReference type="InterPro" id="IPR008995">
    <property type="entry name" value="Mo/tungstate-bd_C_term_dom"/>
</dbReference>
<dbReference type="InterPro" id="IPR040582">
    <property type="entry name" value="OB_MalK-like"/>
</dbReference>
<accession>A0A3N1KK75</accession>
<dbReference type="AlphaFoldDB" id="A0A3N1KK75"/>
<dbReference type="InterPro" id="IPR003439">
    <property type="entry name" value="ABC_transporter-like_ATP-bd"/>
</dbReference>
<dbReference type="PANTHER" id="PTHR43875">
    <property type="entry name" value="MALTODEXTRIN IMPORT ATP-BINDING PROTEIN MSMX"/>
    <property type="match status" value="1"/>
</dbReference>
<evidence type="ECO:0000259" key="5">
    <source>
        <dbReference type="PROSITE" id="PS50893"/>
    </source>
</evidence>
<dbReference type="Gene3D" id="2.40.50.140">
    <property type="entry name" value="Nucleic acid-binding proteins"/>
    <property type="match status" value="1"/>
</dbReference>
<dbReference type="Gene3D" id="3.40.50.300">
    <property type="entry name" value="P-loop containing nucleotide triphosphate hydrolases"/>
    <property type="match status" value="1"/>
</dbReference>
<name>A0A3N1KK75_9PROT</name>
<dbReference type="Pfam" id="PF00005">
    <property type="entry name" value="ABC_tran"/>
    <property type="match status" value="1"/>
</dbReference>
<sequence length="364" mass="40391">MAQVTLRKVVKKYDDTLAVRGIDLDIADKEFVVLVGPSGCGKSTTLRMIAGLEEISDGDIAIGGTVVNDVPPKDRDIAMVFQNYALYPHMTVYENMSFGLRLKKVAKDEIKRRVENAARILDITELLARKPKQLSGGQRQRVAMGRAIVRDPKVFLFDEPLSNLDAKLRVQMRTEIKKVHQKVRTTTVYVTHDQVEAMTLADRVVVMNHGVIEQVGAPNDLYHAPKTKFVAGFIGSPAMNFIPCRLEQNSGGLTAHMGDVSLPLPASRTERYKQYVGRDMLFGLRPEHMTERRPHASGQSENFQVTVDVVEPMGMETLLYFRINGEEVSARVEPTSAVAAGQVMPLAADLGHMHLIDPSTDKVV</sequence>
<dbReference type="Gene3D" id="2.40.50.100">
    <property type="match status" value="1"/>
</dbReference>
<dbReference type="InterPro" id="IPR015855">
    <property type="entry name" value="ABC_transpr_MalK-like"/>
</dbReference>
<keyword evidence="4 6" id="KW-0067">ATP-binding</keyword>
<dbReference type="SUPFAM" id="SSF52540">
    <property type="entry name" value="P-loop containing nucleoside triphosphate hydrolases"/>
    <property type="match status" value="1"/>
</dbReference>
<comment type="similarity">
    <text evidence="1">Belongs to the ABC transporter superfamily.</text>
</comment>
<dbReference type="GO" id="GO:0055052">
    <property type="term" value="C:ATP-binding cassette (ABC) transporter complex, substrate-binding subunit-containing"/>
    <property type="evidence" value="ECO:0007669"/>
    <property type="project" value="TreeGrafter"/>
</dbReference>
<dbReference type="InterPro" id="IPR047641">
    <property type="entry name" value="ABC_transpr_MalK/UgpC-like"/>
</dbReference>
<reference evidence="6 7" key="1">
    <citation type="submission" date="2018-11" db="EMBL/GenBank/DDBJ databases">
        <title>Genomic Encyclopedia of Type Strains, Phase IV (KMG-IV): sequencing the most valuable type-strain genomes for metagenomic binning, comparative biology and taxonomic classification.</title>
        <authorList>
            <person name="Goeker M."/>
        </authorList>
    </citation>
    <scope>NUCLEOTIDE SEQUENCE [LARGE SCALE GENOMIC DNA]</scope>
    <source>
        <strain evidence="6 7">DSM 5900</strain>
    </source>
</reference>
<dbReference type="InterPro" id="IPR017871">
    <property type="entry name" value="ABC_transporter-like_CS"/>
</dbReference>
<dbReference type="InterPro" id="IPR027417">
    <property type="entry name" value="P-loop_NTPase"/>
</dbReference>
<dbReference type="OrthoDB" id="394852at2"/>
<comment type="caution">
    <text evidence="6">The sequence shown here is derived from an EMBL/GenBank/DDBJ whole genome shotgun (WGS) entry which is preliminary data.</text>
</comment>
<evidence type="ECO:0000256" key="1">
    <source>
        <dbReference type="ARBA" id="ARBA00005417"/>
    </source>
</evidence>
<protein>
    <submittedName>
        <fullName evidence="6">Carbohydrate ABC transporter ATP-binding protein (CUT1 family)</fullName>
    </submittedName>
</protein>
<evidence type="ECO:0000313" key="6">
    <source>
        <dbReference type="EMBL" id="ROP81231.1"/>
    </source>
</evidence>
<feature type="domain" description="ABC transporter" evidence="5">
    <location>
        <begin position="4"/>
        <end position="234"/>
    </location>
</feature>
<organism evidence="6 7">
    <name type="scientific">Stella humosa</name>
    <dbReference type="NCBI Taxonomy" id="94"/>
    <lineage>
        <taxon>Bacteria</taxon>
        <taxon>Pseudomonadati</taxon>
        <taxon>Pseudomonadota</taxon>
        <taxon>Alphaproteobacteria</taxon>
        <taxon>Rhodospirillales</taxon>
        <taxon>Stellaceae</taxon>
        <taxon>Stella</taxon>
    </lineage>
</organism>
<proteinExistence type="inferred from homology"/>
<dbReference type="Pfam" id="PF17912">
    <property type="entry name" value="OB_MalK"/>
    <property type="match status" value="1"/>
</dbReference>
<dbReference type="GO" id="GO:0016887">
    <property type="term" value="F:ATP hydrolysis activity"/>
    <property type="evidence" value="ECO:0007669"/>
    <property type="project" value="InterPro"/>
</dbReference>
<evidence type="ECO:0000256" key="2">
    <source>
        <dbReference type="ARBA" id="ARBA00022448"/>
    </source>
</evidence>
<keyword evidence="3" id="KW-0547">Nucleotide-binding</keyword>
<dbReference type="PANTHER" id="PTHR43875:SF1">
    <property type="entry name" value="OSMOPROTECTIVE COMPOUNDS UPTAKE ATP-BINDING PROTEIN GGTA"/>
    <property type="match status" value="1"/>
</dbReference>
<keyword evidence="7" id="KW-1185">Reference proteome</keyword>
<dbReference type="InterPro" id="IPR003593">
    <property type="entry name" value="AAA+_ATPase"/>
</dbReference>
<dbReference type="CDD" id="cd03301">
    <property type="entry name" value="ABC_MalK_N"/>
    <property type="match status" value="1"/>
</dbReference>